<proteinExistence type="predicted"/>
<sequence length="110" mass="12589">MSNAGQLPIAWCRVASAIETRRRPSLEQQCCPALLDAIPMSHAVWKPIASCRLPLGMGLRQRRFRAFGKCWYTVFAAVVLHLSLFVTRSIEVRQPQLLRLVFRKARRVLT</sequence>
<feature type="transmembrane region" description="Helical" evidence="1">
    <location>
        <begin position="70"/>
        <end position="90"/>
    </location>
</feature>
<evidence type="ECO:0000313" key="2">
    <source>
        <dbReference type="EMBL" id="EMC98109.1"/>
    </source>
</evidence>
<gene>
    <name evidence="2" type="ORF">BAUCODRAFT_413041</name>
</gene>
<accession>M2NFS1</accession>
<evidence type="ECO:0000256" key="1">
    <source>
        <dbReference type="SAM" id="Phobius"/>
    </source>
</evidence>
<keyword evidence="1" id="KW-0812">Transmembrane</keyword>
<dbReference type="KEGG" id="bcom:BAUCODRAFT_413041"/>
<dbReference type="Proteomes" id="UP000011761">
    <property type="component" value="Unassembled WGS sequence"/>
</dbReference>
<dbReference type="EMBL" id="KB445553">
    <property type="protein sequence ID" value="EMC98109.1"/>
    <property type="molecule type" value="Genomic_DNA"/>
</dbReference>
<name>M2NFS1_BAUPA</name>
<dbReference type="AlphaFoldDB" id="M2NFS1"/>
<protein>
    <submittedName>
        <fullName evidence="2">Uncharacterized protein</fullName>
    </submittedName>
</protein>
<keyword evidence="1" id="KW-1133">Transmembrane helix</keyword>
<keyword evidence="3" id="KW-1185">Reference proteome</keyword>
<evidence type="ECO:0000313" key="3">
    <source>
        <dbReference type="Proteomes" id="UP000011761"/>
    </source>
</evidence>
<dbReference type="GeneID" id="19114094"/>
<organism evidence="2 3">
    <name type="scientific">Baudoinia panamericana (strain UAMH 10762)</name>
    <name type="common">Angels' share fungus</name>
    <name type="synonym">Baudoinia compniacensis (strain UAMH 10762)</name>
    <dbReference type="NCBI Taxonomy" id="717646"/>
    <lineage>
        <taxon>Eukaryota</taxon>
        <taxon>Fungi</taxon>
        <taxon>Dikarya</taxon>
        <taxon>Ascomycota</taxon>
        <taxon>Pezizomycotina</taxon>
        <taxon>Dothideomycetes</taxon>
        <taxon>Dothideomycetidae</taxon>
        <taxon>Mycosphaerellales</taxon>
        <taxon>Teratosphaeriaceae</taxon>
        <taxon>Baudoinia</taxon>
    </lineage>
</organism>
<reference evidence="2 3" key="1">
    <citation type="journal article" date="2012" name="PLoS Pathog.">
        <title>Diverse lifestyles and strategies of plant pathogenesis encoded in the genomes of eighteen Dothideomycetes fungi.</title>
        <authorList>
            <person name="Ohm R.A."/>
            <person name="Feau N."/>
            <person name="Henrissat B."/>
            <person name="Schoch C.L."/>
            <person name="Horwitz B.A."/>
            <person name="Barry K.W."/>
            <person name="Condon B.J."/>
            <person name="Copeland A.C."/>
            <person name="Dhillon B."/>
            <person name="Glaser F."/>
            <person name="Hesse C.N."/>
            <person name="Kosti I."/>
            <person name="LaButti K."/>
            <person name="Lindquist E.A."/>
            <person name="Lucas S."/>
            <person name="Salamov A.A."/>
            <person name="Bradshaw R.E."/>
            <person name="Ciuffetti L."/>
            <person name="Hamelin R.C."/>
            <person name="Kema G.H.J."/>
            <person name="Lawrence C."/>
            <person name="Scott J.A."/>
            <person name="Spatafora J.W."/>
            <person name="Turgeon B.G."/>
            <person name="de Wit P.J.G.M."/>
            <person name="Zhong S."/>
            <person name="Goodwin S.B."/>
            <person name="Grigoriev I.V."/>
        </authorList>
    </citation>
    <scope>NUCLEOTIDE SEQUENCE [LARGE SCALE GENOMIC DNA]</scope>
    <source>
        <strain evidence="2 3">UAMH 10762</strain>
    </source>
</reference>
<keyword evidence="1" id="KW-0472">Membrane</keyword>
<dbReference type="RefSeq" id="XP_007674892.1">
    <property type="nucleotide sequence ID" value="XM_007676702.1"/>
</dbReference>
<dbReference type="HOGENOM" id="CLU_2170602_0_0_1"/>